<dbReference type="Gene3D" id="3.90.226.10">
    <property type="entry name" value="2-enoyl-CoA Hydratase, Chain A, domain 1"/>
    <property type="match status" value="1"/>
</dbReference>
<dbReference type="Proteomes" id="UP000199199">
    <property type="component" value="Unassembled WGS sequence"/>
</dbReference>
<dbReference type="EMBL" id="FOZS01000001">
    <property type="protein sequence ID" value="SFS42778.1"/>
    <property type="molecule type" value="Genomic_DNA"/>
</dbReference>
<dbReference type="SUPFAM" id="SSF52096">
    <property type="entry name" value="ClpP/crotonase"/>
    <property type="match status" value="1"/>
</dbReference>
<dbReference type="CDD" id="cd06558">
    <property type="entry name" value="crotonase-like"/>
    <property type="match status" value="1"/>
</dbReference>
<dbReference type="InterPro" id="IPR018376">
    <property type="entry name" value="Enoyl-CoA_hyd/isom_CS"/>
</dbReference>
<sequence>MATIRTEIHEAESYATVVISNPDRKNAVSESDTEDLAAAFRELDANDEVRCLVLTGAGEAFCAGADLSSVGSTPTAESIDRGFHAAVEAIMTCSKPVIAKVDGPAIGAGASLATACDFVYAAESARIGFSFSSIGLTADTGATFILPRLVGVRTATELLMSGDILSASEAADIGLLTEVVSDADIDQRVHERATTLASGPTRVYSSIRRLLLRSNANTLEEQLDLEAREQERMFHTQDMMEGVAAFTEDREPDFSGR</sequence>
<evidence type="ECO:0000256" key="2">
    <source>
        <dbReference type="RuleBase" id="RU003707"/>
    </source>
</evidence>
<dbReference type="Gene3D" id="1.10.12.10">
    <property type="entry name" value="Lyase 2-enoyl-coa Hydratase, Chain A, domain 2"/>
    <property type="match status" value="1"/>
</dbReference>
<proteinExistence type="inferred from homology"/>
<evidence type="ECO:0000256" key="1">
    <source>
        <dbReference type="ARBA" id="ARBA00005254"/>
    </source>
</evidence>
<dbReference type="Pfam" id="PF00378">
    <property type="entry name" value="ECH_1"/>
    <property type="match status" value="1"/>
</dbReference>
<reference evidence="4" key="1">
    <citation type="submission" date="2016-10" db="EMBL/GenBank/DDBJ databases">
        <authorList>
            <person name="Varghese N."/>
            <person name="Submissions S."/>
        </authorList>
    </citation>
    <scope>NUCLEOTIDE SEQUENCE [LARGE SCALE GENOMIC DNA]</scope>
    <source>
        <strain evidence="4">DSM 22427</strain>
    </source>
</reference>
<dbReference type="InterPro" id="IPR051053">
    <property type="entry name" value="ECH/Chromodomain_protein"/>
</dbReference>
<dbReference type="InterPro" id="IPR014748">
    <property type="entry name" value="Enoyl-CoA_hydra_C"/>
</dbReference>
<gene>
    <name evidence="3" type="ORF">SAMN04488556_0738</name>
</gene>
<evidence type="ECO:0000313" key="4">
    <source>
        <dbReference type="Proteomes" id="UP000199199"/>
    </source>
</evidence>
<organism evidence="3 4">
    <name type="scientific">Halostagnicola kamekurae</name>
    <dbReference type="NCBI Taxonomy" id="619731"/>
    <lineage>
        <taxon>Archaea</taxon>
        <taxon>Methanobacteriati</taxon>
        <taxon>Methanobacteriota</taxon>
        <taxon>Stenosarchaea group</taxon>
        <taxon>Halobacteria</taxon>
        <taxon>Halobacteriales</taxon>
        <taxon>Natrialbaceae</taxon>
        <taxon>Halostagnicola</taxon>
    </lineage>
</organism>
<keyword evidence="3" id="KW-0413">Isomerase</keyword>
<dbReference type="RefSeq" id="WP_092901683.1">
    <property type="nucleotide sequence ID" value="NZ_FOZS01000001.1"/>
</dbReference>
<dbReference type="InterPro" id="IPR001753">
    <property type="entry name" value="Enoyl-CoA_hydra/iso"/>
</dbReference>
<dbReference type="OrthoDB" id="27846at2157"/>
<dbReference type="GO" id="GO:0016853">
    <property type="term" value="F:isomerase activity"/>
    <property type="evidence" value="ECO:0007669"/>
    <property type="project" value="UniProtKB-KW"/>
</dbReference>
<dbReference type="PROSITE" id="PS00166">
    <property type="entry name" value="ENOYL_COA_HYDRATASE"/>
    <property type="match status" value="1"/>
</dbReference>
<dbReference type="PANTHER" id="PTHR43684">
    <property type="match status" value="1"/>
</dbReference>
<dbReference type="PANTHER" id="PTHR43684:SF4">
    <property type="entry name" value="ENOYL-COA HYDRATASE_ISOMERASE FAMILY PROTEIN (AFU_ORTHOLOGUE AFUA_1G01890)"/>
    <property type="match status" value="1"/>
</dbReference>
<dbReference type="InterPro" id="IPR029045">
    <property type="entry name" value="ClpP/crotonase-like_dom_sf"/>
</dbReference>
<name>A0A1I6PRR4_9EURY</name>
<accession>A0A1I6PRR4</accession>
<protein>
    <submittedName>
        <fullName evidence="3">2-(1,2-epoxy-1,2-dihydrophenyl)acetyl-CoA isomerase</fullName>
    </submittedName>
</protein>
<evidence type="ECO:0000313" key="3">
    <source>
        <dbReference type="EMBL" id="SFS42778.1"/>
    </source>
</evidence>
<keyword evidence="4" id="KW-1185">Reference proteome</keyword>
<comment type="similarity">
    <text evidence="1 2">Belongs to the enoyl-CoA hydratase/isomerase family.</text>
</comment>
<dbReference type="AlphaFoldDB" id="A0A1I6PRR4"/>